<dbReference type="InterPro" id="IPR017938">
    <property type="entry name" value="Riboflavin_synthase-like_b-brl"/>
</dbReference>
<sequence length="286" mass="29081">MTGRDTGVCQATARVAGNAPAAAYRHLTLDAPGIAQLAQPGQFVALTVGGPTSALLLRRSFSIHRVDPAAGTVEIVVSDAGPGTAWITRLDDGESVDIVGPLGRGFTLPDAPGAAVLIGGGYGSAPMFWLANVLRENGFAIHHVLGAASADRLFGAELADPADELIVTTDDGSQGERGWVSDPLPGLLERTGAKAVYACGPMGMLRAVTEIATAHGARAEVAVEEAMACGIGVCMTCVLPVVGADGVTRMSRSCVDGPIFDATTVRWDAVAGGRVAVPADCLGAPR</sequence>
<evidence type="ECO:0000259" key="13">
    <source>
        <dbReference type="PROSITE" id="PS51384"/>
    </source>
</evidence>
<dbReference type="PANTHER" id="PTHR43513">
    <property type="entry name" value="DIHYDROOROTATE DEHYDROGENASE B (NAD(+)), ELECTRON TRANSFER SUBUNIT"/>
    <property type="match status" value="1"/>
</dbReference>
<organism evidence="14 15">
    <name type="scientific">Nostocoides australiense Ben110</name>
    <dbReference type="NCBI Taxonomy" id="1193182"/>
    <lineage>
        <taxon>Bacteria</taxon>
        <taxon>Bacillati</taxon>
        <taxon>Actinomycetota</taxon>
        <taxon>Actinomycetes</taxon>
        <taxon>Micrococcales</taxon>
        <taxon>Intrasporangiaceae</taxon>
        <taxon>Nostocoides</taxon>
    </lineage>
</organism>
<evidence type="ECO:0000256" key="10">
    <source>
        <dbReference type="ARBA" id="ARBA00034078"/>
    </source>
</evidence>
<dbReference type="PIRSF" id="PIRSF006816">
    <property type="entry name" value="Cyc3_hyd_g"/>
    <property type="match status" value="1"/>
</dbReference>
<evidence type="ECO:0000256" key="2">
    <source>
        <dbReference type="ARBA" id="ARBA00022448"/>
    </source>
</evidence>
<feature type="binding site" evidence="12">
    <location>
        <position position="254"/>
    </location>
    <ligand>
        <name>[2Fe-2S] cluster</name>
        <dbReference type="ChEBI" id="CHEBI:190135"/>
    </ligand>
</feature>
<keyword evidence="8 12" id="KW-0408">Iron</keyword>
<dbReference type="Gene3D" id="3.40.50.80">
    <property type="entry name" value="Nucleotide-binding domain of ferredoxin-NADP reductase (FNR) module"/>
    <property type="match status" value="1"/>
</dbReference>
<dbReference type="SUPFAM" id="SSF52343">
    <property type="entry name" value="Ferredoxin reductase-like, C-terminal NADP-linked domain"/>
    <property type="match status" value="1"/>
</dbReference>
<dbReference type="InterPro" id="IPR037117">
    <property type="entry name" value="Dihydroorotate_DH_ele_sf"/>
</dbReference>
<dbReference type="GO" id="GO:0016491">
    <property type="term" value="F:oxidoreductase activity"/>
    <property type="evidence" value="ECO:0007669"/>
    <property type="project" value="InterPro"/>
</dbReference>
<dbReference type="PANTHER" id="PTHR43513:SF3">
    <property type="entry name" value="DIHYDROOROTATE DEHYDROGENASE B (NAD(+)), ELECTRON TRANSFER SUBUNIT-RELATED"/>
    <property type="match status" value="1"/>
</dbReference>
<evidence type="ECO:0000256" key="1">
    <source>
        <dbReference type="ARBA" id="ARBA00006422"/>
    </source>
</evidence>
<comment type="cofactor">
    <cofactor evidence="11">
        <name>FAD</name>
        <dbReference type="ChEBI" id="CHEBI:57692"/>
    </cofactor>
    <text evidence="11">Binds 1 FAD per subunit.</text>
</comment>
<dbReference type="GO" id="GO:0051537">
    <property type="term" value="F:2 iron, 2 sulfur cluster binding"/>
    <property type="evidence" value="ECO:0007669"/>
    <property type="project" value="UniProtKB-KW"/>
</dbReference>
<evidence type="ECO:0000256" key="3">
    <source>
        <dbReference type="ARBA" id="ARBA00022630"/>
    </source>
</evidence>
<gene>
    <name evidence="14" type="ORF">BN11_30020</name>
</gene>
<keyword evidence="2" id="KW-0813">Transport</keyword>
<dbReference type="RefSeq" id="WP_083433416.1">
    <property type="nucleotide sequence ID" value="NZ_HG764815.1"/>
</dbReference>
<comment type="similarity">
    <text evidence="1">Belongs to the PyrK family.</text>
</comment>
<dbReference type="Pfam" id="PF10418">
    <property type="entry name" value="DHODB_Fe-S_bind"/>
    <property type="match status" value="1"/>
</dbReference>
<dbReference type="OrthoDB" id="9796486at2"/>
<evidence type="ECO:0000256" key="5">
    <source>
        <dbReference type="ARBA" id="ARBA00022723"/>
    </source>
</evidence>
<keyword evidence="6 11" id="KW-0274">FAD</keyword>
<dbReference type="Proteomes" id="UP000035763">
    <property type="component" value="Unassembled WGS sequence"/>
</dbReference>
<dbReference type="InterPro" id="IPR019480">
    <property type="entry name" value="Dihydroorotate_DH_Fe-S-bd"/>
</dbReference>
<comment type="caution">
    <text evidence="14">The sequence shown here is derived from an EMBL/GenBank/DDBJ whole genome shotgun (WGS) entry which is preliminary data.</text>
</comment>
<dbReference type="Gene3D" id="2.40.30.10">
    <property type="entry name" value="Translation factors"/>
    <property type="match status" value="1"/>
</dbReference>
<dbReference type="STRING" id="1193182.BN11_30020"/>
<feature type="binding site" evidence="12">
    <location>
        <position position="234"/>
    </location>
    <ligand>
        <name>[2Fe-2S] cluster</name>
        <dbReference type="ChEBI" id="CHEBI:190135"/>
    </ligand>
</feature>
<comment type="cofactor">
    <cofactor evidence="10">
        <name>[2Fe-2S] cluster</name>
        <dbReference type="ChEBI" id="CHEBI:190135"/>
    </cofactor>
</comment>
<keyword evidence="9 12" id="KW-0411">Iron-sulfur</keyword>
<dbReference type="Gene3D" id="2.10.240.10">
    <property type="entry name" value="Dihydroorotate dehydrogenase, electron transfer subunit"/>
    <property type="match status" value="1"/>
</dbReference>
<keyword evidence="4 12" id="KW-0001">2Fe-2S</keyword>
<accession>W6JVR5</accession>
<dbReference type="GO" id="GO:0046872">
    <property type="term" value="F:metal ion binding"/>
    <property type="evidence" value="ECO:0007669"/>
    <property type="project" value="UniProtKB-KW"/>
</dbReference>
<evidence type="ECO:0000256" key="9">
    <source>
        <dbReference type="ARBA" id="ARBA00023014"/>
    </source>
</evidence>
<evidence type="ECO:0000256" key="11">
    <source>
        <dbReference type="PIRSR" id="PIRSR006816-1"/>
    </source>
</evidence>
<name>W6JVR5_9MICO</name>
<dbReference type="InterPro" id="IPR050353">
    <property type="entry name" value="PyrK_electron_transfer"/>
</dbReference>
<dbReference type="SUPFAM" id="SSF63380">
    <property type="entry name" value="Riboflavin synthase domain-like"/>
    <property type="match status" value="1"/>
</dbReference>
<evidence type="ECO:0000256" key="6">
    <source>
        <dbReference type="ARBA" id="ARBA00022827"/>
    </source>
</evidence>
<evidence type="ECO:0000256" key="12">
    <source>
        <dbReference type="PIRSR" id="PIRSR006816-2"/>
    </source>
</evidence>
<protein>
    <submittedName>
        <fullName evidence="14">Dihydroorotate dehydrogenase electron transfer subunit</fullName>
    </submittedName>
</protein>
<dbReference type="GO" id="GO:0006221">
    <property type="term" value="P:pyrimidine nucleotide biosynthetic process"/>
    <property type="evidence" value="ECO:0007669"/>
    <property type="project" value="InterPro"/>
</dbReference>
<feature type="domain" description="FAD-binding FR-type" evidence="13">
    <location>
        <begin position="2"/>
        <end position="108"/>
    </location>
</feature>
<dbReference type="AlphaFoldDB" id="W6JVR5"/>
<evidence type="ECO:0000256" key="7">
    <source>
        <dbReference type="ARBA" id="ARBA00022982"/>
    </source>
</evidence>
<dbReference type="CDD" id="cd06218">
    <property type="entry name" value="DHOD_e_trans"/>
    <property type="match status" value="1"/>
</dbReference>
<keyword evidence="15" id="KW-1185">Reference proteome</keyword>
<dbReference type="EMBL" id="CAJA01000223">
    <property type="protein sequence ID" value="CCH73588.1"/>
    <property type="molecule type" value="Genomic_DNA"/>
</dbReference>
<dbReference type="InterPro" id="IPR012165">
    <property type="entry name" value="Cyt_c3_hydrogenase_gsu"/>
</dbReference>
<keyword evidence="5 12" id="KW-0479">Metal-binding</keyword>
<proteinExistence type="inferred from homology"/>
<evidence type="ECO:0000313" key="15">
    <source>
        <dbReference type="Proteomes" id="UP000035763"/>
    </source>
</evidence>
<dbReference type="InterPro" id="IPR039261">
    <property type="entry name" value="FNR_nucleotide-bd"/>
</dbReference>
<evidence type="ECO:0000256" key="8">
    <source>
        <dbReference type="ARBA" id="ARBA00023004"/>
    </source>
</evidence>
<dbReference type="PROSITE" id="PS51384">
    <property type="entry name" value="FAD_FR"/>
    <property type="match status" value="1"/>
</dbReference>
<feature type="binding site" evidence="11">
    <location>
        <begin position="59"/>
        <end position="62"/>
    </location>
    <ligand>
        <name>FAD</name>
        <dbReference type="ChEBI" id="CHEBI:57692"/>
    </ligand>
</feature>
<comment type="cofactor">
    <cofactor evidence="12">
        <name>[2Fe-2S] cluster</name>
        <dbReference type="ChEBI" id="CHEBI:190135"/>
    </cofactor>
    <text evidence="12">Binds 1 [2Fe-2S] cluster per subunit.</text>
</comment>
<feature type="binding site" evidence="12">
    <location>
        <position position="237"/>
    </location>
    <ligand>
        <name>[2Fe-2S] cluster</name>
        <dbReference type="ChEBI" id="CHEBI:190135"/>
    </ligand>
</feature>
<evidence type="ECO:0000313" key="14">
    <source>
        <dbReference type="EMBL" id="CCH73588.1"/>
    </source>
</evidence>
<evidence type="ECO:0000256" key="4">
    <source>
        <dbReference type="ARBA" id="ARBA00022714"/>
    </source>
</evidence>
<feature type="binding site" evidence="12">
    <location>
        <position position="229"/>
    </location>
    <ligand>
        <name>[2Fe-2S] cluster</name>
        <dbReference type="ChEBI" id="CHEBI:190135"/>
    </ligand>
</feature>
<feature type="binding site" evidence="11">
    <location>
        <begin position="83"/>
        <end position="84"/>
    </location>
    <ligand>
        <name>FAD</name>
        <dbReference type="ChEBI" id="CHEBI:57692"/>
    </ligand>
</feature>
<dbReference type="InterPro" id="IPR017927">
    <property type="entry name" value="FAD-bd_FR_type"/>
</dbReference>
<reference evidence="14 15" key="1">
    <citation type="journal article" date="2013" name="ISME J.">
        <title>A metabolic model for members of the genus Tetrasphaera involved in enhanced biological phosphorus removal.</title>
        <authorList>
            <person name="Kristiansen R."/>
            <person name="Nguyen H.T.T."/>
            <person name="Saunders A.M."/>
            <person name="Nielsen J.L."/>
            <person name="Wimmer R."/>
            <person name="Le V.Q."/>
            <person name="McIlroy S.J."/>
            <person name="Petrovski S."/>
            <person name="Seviour R.J."/>
            <person name="Calteau A."/>
            <person name="Nielsen K.L."/>
            <person name="Nielsen P.H."/>
        </authorList>
    </citation>
    <scope>NUCLEOTIDE SEQUENCE [LARGE SCALE GENOMIC DNA]</scope>
    <source>
        <strain evidence="14 15">Ben110</strain>
    </source>
</reference>
<keyword evidence="3 11" id="KW-0285">Flavoprotein</keyword>
<keyword evidence="7" id="KW-0249">Electron transport</keyword>
<dbReference type="GO" id="GO:0050660">
    <property type="term" value="F:flavin adenine dinucleotide binding"/>
    <property type="evidence" value="ECO:0007669"/>
    <property type="project" value="InterPro"/>
</dbReference>